<dbReference type="GeneID" id="54971980"/>
<proteinExistence type="predicted"/>
<accession>D3G7T9</accession>
<gene>
    <name evidence="1" type="primary">ORF179</name>
    <name evidence="1" type="ORF">phi_A5W_ORF179</name>
</gene>
<reference evidence="1 2" key="1">
    <citation type="submission" date="2014-03" db="EMBL/GenBank/DDBJ databases">
        <title>Structural and functional characterization of polyvalent Staphyloccocal bacteriophage A5W.</title>
        <authorList>
            <person name="Ulatowska M.I."/>
            <person name="Weber-Dabrowska B."/>
            <person name="Sadowy E."/>
            <person name="Krzyszton-Russjan J."/>
            <person name="Gorski A."/>
            <person name="Lobocka M.B."/>
        </authorList>
    </citation>
    <scope>NUCLEOTIDE SEQUENCE [LARGE SCALE GENOMIC DNA]</scope>
</reference>
<name>D3G7T9_9CAUD</name>
<dbReference type="RefSeq" id="YP_009782056.1">
    <property type="nucleotide sequence ID" value="NC_047728.1"/>
</dbReference>
<dbReference type="Proteomes" id="UP000001406">
    <property type="component" value="Segment"/>
</dbReference>
<evidence type="ECO:0000313" key="1">
    <source>
        <dbReference type="EMBL" id="ACB89172.1"/>
    </source>
</evidence>
<organism evidence="1 2">
    <name type="scientific">Staphylococcus phage A5W</name>
    <dbReference type="NCBI Taxonomy" id="516541"/>
    <lineage>
        <taxon>Viruses</taxon>
        <taxon>Duplodnaviria</taxon>
        <taxon>Heunggongvirae</taxon>
        <taxon>Uroviricota</taxon>
        <taxon>Caudoviricetes</taxon>
        <taxon>Herelleviridae</taxon>
        <taxon>Twortvirinae</taxon>
        <taxon>Kayvirus</taxon>
        <taxon>Kayvirus G1</taxon>
    </lineage>
</organism>
<protein>
    <submittedName>
        <fullName evidence="1">GpORF179</fullName>
    </submittedName>
</protein>
<sequence>MGVIIMISIEHDYTIRTVDNRKYTYYSKYESLVTLYENIMSKDCIEVTKYGKDKKVIIDTRHIVSIERW</sequence>
<dbReference type="KEGG" id="vg:54971980"/>
<dbReference type="EMBL" id="EU418428">
    <property type="protein sequence ID" value="ACB89172.1"/>
    <property type="molecule type" value="Genomic_DNA"/>
</dbReference>
<evidence type="ECO:0000313" key="2">
    <source>
        <dbReference type="Proteomes" id="UP000001406"/>
    </source>
</evidence>